<dbReference type="EMBL" id="JBCLYO010000017">
    <property type="protein sequence ID" value="KAL0081730.1"/>
    <property type="molecule type" value="Genomic_DNA"/>
</dbReference>
<name>A0ABR3ASV6_PHYBL</name>
<keyword evidence="2" id="KW-1185">Reference proteome</keyword>
<sequence>MSLDLKGIITQLASMDCKVGQLMDGQRRNIGAAAWQESMLASLPALAPSSPLPVPAMSEQEMGSVILKRNLKSRDSSIIAENKARRRWNVNECIDHPENVALINYLCQYVLAQPCAGNFWSSMVVSKIQNNYKQHHRSYHSTMQQDILARCTHTYLTNWRLIDNEMGLEAGLLSEMLFLHLLQKDVMSDGESDMEDMNIATIHVLQIKRPSWRSDEVNYFWLCTDDKIKI</sequence>
<protein>
    <submittedName>
        <fullName evidence="1">Uncharacterized protein</fullName>
    </submittedName>
</protein>
<organism evidence="1 2">
    <name type="scientific">Phycomyces blakesleeanus</name>
    <dbReference type="NCBI Taxonomy" id="4837"/>
    <lineage>
        <taxon>Eukaryota</taxon>
        <taxon>Fungi</taxon>
        <taxon>Fungi incertae sedis</taxon>
        <taxon>Mucoromycota</taxon>
        <taxon>Mucoromycotina</taxon>
        <taxon>Mucoromycetes</taxon>
        <taxon>Mucorales</taxon>
        <taxon>Phycomycetaceae</taxon>
        <taxon>Phycomyces</taxon>
    </lineage>
</organism>
<dbReference type="Proteomes" id="UP001448207">
    <property type="component" value="Unassembled WGS sequence"/>
</dbReference>
<accession>A0ABR3ASV6</accession>
<proteinExistence type="predicted"/>
<gene>
    <name evidence="1" type="ORF">J3Q64DRAFT_1701027</name>
</gene>
<evidence type="ECO:0000313" key="1">
    <source>
        <dbReference type="EMBL" id="KAL0081730.1"/>
    </source>
</evidence>
<comment type="caution">
    <text evidence="1">The sequence shown here is derived from an EMBL/GenBank/DDBJ whole genome shotgun (WGS) entry which is preliminary data.</text>
</comment>
<reference evidence="1 2" key="1">
    <citation type="submission" date="2024-04" db="EMBL/GenBank/DDBJ databases">
        <title>Symmetric and asymmetric DNA N6-adenine methylation regulates different biological responses in Mucorales.</title>
        <authorList>
            <consortium name="Lawrence Berkeley National Laboratory"/>
            <person name="Lax C."/>
            <person name="Mondo S.J."/>
            <person name="Osorio-Concepcion M."/>
            <person name="Muszewska A."/>
            <person name="Corrochano-Luque M."/>
            <person name="Gutierrez G."/>
            <person name="Riley R."/>
            <person name="Lipzen A."/>
            <person name="Guo J."/>
            <person name="Hundley H."/>
            <person name="Amirebrahimi M."/>
            <person name="Ng V."/>
            <person name="Lorenzo-Gutierrez D."/>
            <person name="Binder U."/>
            <person name="Yang J."/>
            <person name="Song Y."/>
            <person name="Canovas D."/>
            <person name="Navarro E."/>
            <person name="Freitag M."/>
            <person name="Gabaldon T."/>
            <person name="Grigoriev I.V."/>
            <person name="Corrochano L.M."/>
            <person name="Nicolas F.E."/>
            <person name="Garre V."/>
        </authorList>
    </citation>
    <scope>NUCLEOTIDE SEQUENCE [LARGE SCALE GENOMIC DNA]</scope>
    <source>
        <strain evidence="1 2">L51</strain>
    </source>
</reference>
<evidence type="ECO:0000313" key="2">
    <source>
        <dbReference type="Proteomes" id="UP001448207"/>
    </source>
</evidence>